<feature type="region of interest" description="Disordered" evidence="1">
    <location>
        <begin position="1"/>
        <end position="35"/>
    </location>
</feature>
<evidence type="ECO:0000313" key="5">
    <source>
        <dbReference type="Proteomes" id="UP000195953"/>
    </source>
</evidence>
<gene>
    <name evidence="3" type="ORF">PD5205_00987</name>
    <name evidence="2" type="ORF">PD885_03026</name>
</gene>
<protein>
    <submittedName>
        <fullName evidence="3">Uncharacterized protein</fullName>
    </submittedName>
</protein>
<keyword evidence="4" id="KW-1185">Reference proteome</keyword>
<name>A0A1Y6H9S9_9XANT</name>
<dbReference type="Proteomes" id="UP000195877">
    <property type="component" value="Chromosome 1"/>
</dbReference>
<reference evidence="2 4" key="1">
    <citation type="submission" date="2017-05" db="EMBL/GenBank/DDBJ databases">
        <authorList>
            <person name="Blom J."/>
        </authorList>
    </citation>
    <scope>NUCLEOTIDE SEQUENCE [LARGE SCALE GENOMIC DNA]</scope>
    <source>
        <strain evidence="2">PD885</strain>
    </source>
</reference>
<organism evidence="3 5">
    <name type="scientific">Xanthomonas fragariae</name>
    <dbReference type="NCBI Taxonomy" id="48664"/>
    <lineage>
        <taxon>Bacteria</taxon>
        <taxon>Pseudomonadati</taxon>
        <taxon>Pseudomonadota</taxon>
        <taxon>Gammaproteobacteria</taxon>
        <taxon>Lysobacterales</taxon>
        <taxon>Lysobacteraceae</taxon>
        <taxon>Xanthomonas</taxon>
    </lineage>
</organism>
<sequence length="35" mass="3557">MPTPLWAFGDSAAPGNRFAHGSAAPDATLEDTRAG</sequence>
<accession>A0A1Y6H9S9</accession>
<dbReference type="Proteomes" id="UP000195953">
    <property type="component" value="Chromosome 1"/>
</dbReference>
<dbReference type="EMBL" id="LT853885">
    <property type="protein sequence ID" value="SMR02306.1"/>
    <property type="molecule type" value="Genomic_DNA"/>
</dbReference>
<evidence type="ECO:0000313" key="3">
    <source>
        <dbReference type="EMBL" id="SMR02306.1"/>
    </source>
</evidence>
<evidence type="ECO:0000313" key="4">
    <source>
        <dbReference type="Proteomes" id="UP000195877"/>
    </source>
</evidence>
<proteinExistence type="predicted"/>
<evidence type="ECO:0000256" key="1">
    <source>
        <dbReference type="SAM" id="MobiDB-lite"/>
    </source>
</evidence>
<evidence type="ECO:0000313" key="2">
    <source>
        <dbReference type="EMBL" id="SMR00248.1"/>
    </source>
</evidence>
<dbReference type="EMBL" id="LT853882">
    <property type="protein sequence ID" value="SMR00248.1"/>
    <property type="molecule type" value="Genomic_DNA"/>
</dbReference>
<reference evidence="3 5" key="2">
    <citation type="submission" date="2017-05" db="EMBL/GenBank/DDBJ databases">
        <authorList>
            <person name="Song R."/>
            <person name="Chenine A.L."/>
            <person name="Ruprecht R.M."/>
        </authorList>
    </citation>
    <scope>NUCLEOTIDE SEQUENCE [LARGE SCALE GENOMIC DNA]</scope>
    <source>
        <strain evidence="3">PD5205</strain>
    </source>
</reference>
<dbReference type="AlphaFoldDB" id="A0A1Y6H9S9"/>